<dbReference type="InterPro" id="IPR027417">
    <property type="entry name" value="P-loop_NTPase"/>
</dbReference>
<dbReference type="PROSITE" id="PS50893">
    <property type="entry name" value="ABC_TRANSPORTER_2"/>
    <property type="match status" value="1"/>
</dbReference>
<comment type="similarity">
    <text evidence="1">Belongs to the ABC transporter superfamily.</text>
</comment>
<dbReference type="PANTHER" id="PTHR43335">
    <property type="entry name" value="ABC TRANSPORTER, ATP-BINDING PROTEIN"/>
    <property type="match status" value="1"/>
</dbReference>
<dbReference type="Gene3D" id="3.40.50.300">
    <property type="entry name" value="P-loop containing nucleotide triphosphate hydrolases"/>
    <property type="match status" value="1"/>
</dbReference>
<comment type="caution">
    <text evidence="6">The sequence shown here is derived from an EMBL/GenBank/DDBJ whole genome shotgun (WGS) entry which is preliminary data.</text>
</comment>
<evidence type="ECO:0000256" key="1">
    <source>
        <dbReference type="ARBA" id="ARBA00005417"/>
    </source>
</evidence>
<keyword evidence="4 6" id="KW-0067">ATP-binding</keyword>
<dbReference type="InterPro" id="IPR017871">
    <property type="entry name" value="ABC_transporter-like_CS"/>
</dbReference>
<dbReference type="Proteomes" id="UP000316196">
    <property type="component" value="Unassembled WGS sequence"/>
</dbReference>
<dbReference type="PROSITE" id="PS00211">
    <property type="entry name" value="ABC_TRANSPORTER_1"/>
    <property type="match status" value="1"/>
</dbReference>
<evidence type="ECO:0000259" key="5">
    <source>
        <dbReference type="PROSITE" id="PS50893"/>
    </source>
</evidence>
<proteinExistence type="inferred from homology"/>
<evidence type="ECO:0000313" key="7">
    <source>
        <dbReference type="Proteomes" id="UP000316196"/>
    </source>
</evidence>
<reference evidence="6 7" key="1">
    <citation type="submission" date="2019-06" db="EMBL/GenBank/DDBJ databases">
        <title>Sequencing the genomes of 1000 actinobacteria strains.</title>
        <authorList>
            <person name="Klenk H.-P."/>
        </authorList>
    </citation>
    <scope>NUCLEOTIDE SEQUENCE [LARGE SCALE GENOMIC DNA]</scope>
    <source>
        <strain evidence="6 7">DSM 8251</strain>
    </source>
</reference>
<accession>A0A542ZQR0</accession>
<evidence type="ECO:0000313" key="6">
    <source>
        <dbReference type="EMBL" id="TQL62692.1"/>
    </source>
</evidence>
<dbReference type="PANTHER" id="PTHR43335:SF4">
    <property type="entry name" value="ABC TRANSPORTER, ATP-BINDING PROTEIN"/>
    <property type="match status" value="1"/>
</dbReference>
<gene>
    <name evidence="6" type="ORF">FB460_0478</name>
</gene>
<name>A0A542ZQR0_9ACTN</name>
<evidence type="ECO:0000256" key="3">
    <source>
        <dbReference type="ARBA" id="ARBA00022741"/>
    </source>
</evidence>
<dbReference type="Pfam" id="PF00005">
    <property type="entry name" value="ABC_tran"/>
    <property type="match status" value="1"/>
</dbReference>
<dbReference type="GO" id="GO:0005524">
    <property type="term" value="F:ATP binding"/>
    <property type="evidence" value="ECO:0007669"/>
    <property type="project" value="UniProtKB-KW"/>
</dbReference>
<protein>
    <submittedName>
        <fullName evidence="6">ABC-2 type transport system ATP-binding protein</fullName>
    </submittedName>
</protein>
<evidence type="ECO:0000256" key="4">
    <source>
        <dbReference type="ARBA" id="ARBA00022840"/>
    </source>
</evidence>
<dbReference type="SMART" id="SM00382">
    <property type="entry name" value="AAA"/>
    <property type="match status" value="1"/>
</dbReference>
<evidence type="ECO:0000256" key="2">
    <source>
        <dbReference type="ARBA" id="ARBA00022448"/>
    </source>
</evidence>
<sequence length="306" mass="33325">MREAEVRRESGRDCGAMDIITTQGLTKAYGATRVVDGLDLRVPQGSVFGFLGPNGSGKSTTMKMLLSLVRPTNGSIEVLGTPMGRGNGDGDRGTRRRVLGRIGSLIEAPSVYPHLTGNENMRIQQMILGLTEAQVRRALEIVRLDTAGQKLVKQYSLGMKQRLGIAMAIAHQPELLILDEPTNGLDPAGIEEIRELLLELAGEGVTIMVSSHQLAEIERMIDTLAVIDHGRLMFQGTKAELFQQATPDLLITTDAGVVRRRDVPADATPYVVTELVRAGARIHEVRREQQTLEDIFIELTGRGGAL</sequence>
<dbReference type="InterPro" id="IPR003439">
    <property type="entry name" value="ABC_transporter-like_ATP-bd"/>
</dbReference>
<dbReference type="GO" id="GO:0016887">
    <property type="term" value="F:ATP hydrolysis activity"/>
    <property type="evidence" value="ECO:0007669"/>
    <property type="project" value="InterPro"/>
</dbReference>
<dbReference type="InterPro" id="IPR003593">
    <property type="entry name" value="AAA+_ATPase"/>
</dbReference>
<keyword evidence="3" id="KW-0547">Nucleotide-binding</keyword>
<dbReference type="EMBL" id="VFOR01000001">
    <property type="protein sequence ID" value="TQL62692.1"/>
    <property type="molecule type" value="Genomic_DNA"/>
</dbReference>
<dbReference type="AlphaFoldDB" id="A0A542ZQR0"/>
<feature type="domain" description="ABC transporter" evidence="5">
    <location>
        <begin position="20"/>
        <end position="254"/>
    </location>
</feature>
<organism evidence="6 7">
    <name type="scientific">Propioniferax innocua</name>
    <dbReference type="NCBI Taxonomy" id="1753"/>
    <lineage>
        <taxon>Bacteria</taxon>
        <taxon>Bacillati</taxon>
        <taxon>Actinomycetota</taxon>
        <taxon>Actinomycetes</taxon>
        <taxon>Propionibacteriales</taxon>
        <taxon>Propionibacteriaceae</taxon>
        <taxon>Propioniferax</taxon>
    </lineage>
</organism>
<dbReference type="SUPFAM" id="SSF52540">
    <property type="entry name" value="P-loop containing nucleoside triphosphate hydrolases"/>
    <property type="match status" value="1"/>
</dbReference>
<keyword evidence="2" id="KW-0813">Transport</keyword>
<keyword evidence="7" id="KW-1185">Reference proteome</keyword>